<protein>
    <submittedName>
        <fullName evidence="1">Uncharacterized protein</fullName>
    </submittedName>
</protein>
<dbReference type="AlphaFoldDB" id="A0A0C9WKI8"/>
<sequence length="69" mass="7404">MDIESHFRCLKGSPSKVAAFSAKRTRSKSLATMTLLVPQVGSSIPPPFVLLNSPSSLFPTSSPARQTSR</sequence>
<proteinExistence type="predicted"/>
<evidence type="ECO:0000313" key="2">
    <source>
        <dbReference type="Proteomes" id="UP000054477"/>
    </source>
</evidence>
<reference evidence="2" key="2">
    <citation type="submission" date="2015-01" db="EMBL/GenBank/DDBJ databases">
        <title>Evolutionary Origins and Diversification of the Mycorrhizal Mutualists.</title>
        <authorList>
            <consortium name="DOE Joint Genome Institute"/>
            <consortium name="Mycorrhizal Genomics Consortium"/>
            <person name="Kohler A."/>
            <person name="Kuo A."/>
            <person name="Nagy L.G."/>
            <person name="Floudas D."/>
            <person name="Copeland A."/>
            <person name="Barry K.W."/>
            <person name="Cichocki N."/>
            <person name="Veneault-Fourrey C."/>
            <person name="LaButti K."/>
            <person name="Lindquist E.A."/>
            <person name="Lipzen A."/>
            <person name="Lundell T."/>
            <person name="Morin E."/>
            <person name="Murat C."/>
            <person name="Riley R."/>
            <person name="Ohm R."/>
            <person name="Sun H."/>
            <person name="Tunlid A."/>
            <person name="Henrissat B."/>
            <person name="Grigoriev I.V."/>
            <person name="Hibbett D.S."/>
            <person name="Martin F."/>
        </authorList>
    </citation>
    <scope>NUCLEOTIDE SEQUENCE [LARGE SCALE GENOMIC DNA]</scope>
    <source>
        <strain evidence="2">LaAM-08-1</strain>
    </source>
</reference>
<name>A0A0C9WKI8_9AGAR</name>
<organism evidence="1 2">
    <name type="scientific">Laccaria amethystina LaAM-08-1</name>
    <dbReference type="NCBI Taxonomy" id="1095629"/>
    <lineage>
        <taxon>Eukaryota</taxon>
        <taxon>Fungi</taxon>
        <taxon>Dikarya</taxon>
        <taxon>Basidiomycota</taxon>
        <taxon>Agaricomycotina</taxon>
        <taxon>Agaricomycetes</taxon>
        <taxon>Agaricomycetidae</taxon>
        <taxon>Agaricales</taxon>
        <taxon>Agaricineae</taxon>
        <taxon>Hydnangiaceae</taxon>
        <taxon>Laccaria</taxon>
    </lineage>
</organism>
<keyword evidence="2" id="KW-1185">Reference proteome</keyword>
<dbReference type="HOGENOM" id="CLU_2776301_0_0_1"/>
<evidence type="ECO:0000313" key="1">
    <source>
        <dbReference type="EMBL" id="KIJ96404.1"/>
    </source>
</evidence>
<dbReference type="Proteomes" id="UP000054477">
    <property type="component" value="Unassembled WGS sequence"/>
</dbReference>
<accession>A0A0C9WKI8</accession>
<gene>
    <name evidence="1" type="ORF">K443DRAFT_284986</name>
</gene>
<dbReference type="EMBL" id="KN838723">
    <property type="protein sequence ID" value="KIJ96404.1"/>
    <property type="molecule type" value="Genomic_DNA"/>
</dbReference>
<reference evidence="1 2" key="1">
    <citation type="submission" date="2014-04" db="EMBL/GenBank/DDBJ databases">
        <authorList>
            <consortium name="DOE Joint Genome Institute"/>
            <person name="Kuo A."/>
            <person name="Kohler A."/>
            <person name="Nagy L.G."/>
            <person name="Floudas D."/>
            <person name="Copeland A."/>
            <person name="Barry K.W."/>
            <person name="Cichocki N."/>
            <person name="Veneault-Fourrey C."/>
            <person name="LaButti K."/>
            <person name="Lindquist E.A."/>
            <person name="Lipzen A."/>
            <person name="Lundell T."/>
            <person name="Morin E."/>
            <person name="Murat C."/>
            <person name="Sun H."/>
            <person name="Tunlid A."/>
            <person name="Henrissat B."/>
            <person name="Grigoriev I.V."/>
            <person name="Hibbett D.S."/>
            <person name="Martin F."/>
            <person name="Nordberg H.P."/>
            <person name="Cantor M.N."/>
            <person name="Hua S.X."/>
        </authorList>
    </citation>
    <scope>NUCLEOTIDE SEQUENCE [LARGE SCALE GENOMIC DNA]</scope>
    <source>
        <strain evidence="1 2">LaAM-08-1</strain>
    </source>
</reference>